<dbReference type="Proteomes" id="UP000016960">
    <property type="component" value="Unassembled WGS sequence"/>
</dbReference>
<keyword evidence="2" id="KW-1003">Cell membrane</keyword>
<evidence type="ECO:0000256" key="7">
    <source>
        <dbReference type="PIRSR" id="PIRSR600715-1"/>
    </source>
</evidence>
<keyword evidence="5 8" id="KW-1133">Transmembrane helix</keyword>
<protein>
    <submittedName>
        <fullName evidence="9">UDP-N-acetylmuramyl pentapeptide phosphotransferase</fullName>
        <ecNumber evidence="9">2.4.1.-</ecNumber>
    </submittedName>
</protein>
<dbReference type="PANTHER" id="PTHR22926:SF3">
    <property type="entry name" value="UNDECAPRENYL-PHOSPHATE ALPHA-N-ACETYLGLUCOSAMINYL 1-PHOSPHATE TRANSFERASE"/>
    <property type="match status" value="1"/>
</dbReference>
<feature type="transmembrane region" description="Helical" evidence="8">
    <location>
        <begin position="132"/>
        <end position="156"/>
    </location>
</feature>
<keyword evidence="9" id="KW-0328">Glycosyltransferase</keyword>
<name>U5DN41_9CHRO</name>
<dbReference type="GO" id="GO:0044038">
    <property type="term" value="P:cell wall macromolecule biosynthetic process"/>
    <property type="evidence" value="ECO:0007669"/>
    <property type="project" value="TreeGrafter"/>
</dbReference>
<evidence type="ECO:0000256" key="1">
    <source>
        <dbReference type="ARBA" id="ARBA00004651"/>
    </source>
</evidence>
<dbReference type="AlphaFoldDB" id="U5DN41"/>
<feature type="transmembrane region" description="Helical" evidence="8">
    <location>
        <begin position="79"/>
        <end position="96"/>
    </location>
</feature>
<evidence type="ECO:0000256" key="2">
    <source>
        <dbReference type="ARBA" id="ARBA00022475"/>
    </source>
</evidence>
<comment type="cofactor">
    <cofactor evidence="7">
        <name>Mg(2+)</name>
        <dbReference type="ChEBI" id="CHEBI:18420"/>
    </cofactor>
</comment>
<feature type="transmembrane region" description="Helical" evidence="8">
    <location>
        <begin position="207"/>
        <end position="227"/>
    </location>
</feature>
<dbReference type="GO" id="GO:0046872">
    <property type="term" value="F:metal ion binding"/>
    <property type="evidence" value="ECO:0007669"/>
    <property type="project" value="UniProtKB-KW"/>
</dbReference>
<accession>U5DN41</accession>
<dbReference type="EMBL" id="ASSJ01000035">
    <property type="protein sequence ID" value="ERN42039.1"/>
    <property type="molecule type" value="Genomic_DNA"/>
</dbReference>
<keyword evidence="3 9" id="KW-0808">Transferase</keyword>
<evidence type="ECO:0000256" key="4">
    <source>
        <dbReference type="ARBA" id="ARBA00022692"/>
    </source>
</evidence>
<comment type="subcellular location">
    <subcellularLocation>
        <location evidence="1">Cell membrane</location>
        <topology evidence="1">Multi-pass membrane protein</topology>
    </subcellularLocation>
</comment>
<keyword evidence="7" id="KW-0460">Magnesium</keyword>
<reference evidence="9 10" key="1">
    <citation type="submission" date="2013-05" db="EMBL/GenBank/DDBJ databases">
        <title>Draft genome sequence of Rubidibacter lacunae KORDI 51-2.</title>
        <authorList>
            <person name="Choi D.H."/>
            <person name="Noh J.H."/>
            <person name="Kwon K.-K."/>
            <person name="Lee J.-H."/>
            <person name="Ryu J.-Y."/>
        </authorList>
    </citation>
    <scope>NUCLEOTIDE SEQUENCE [LARGE SCALE GENOMIC DNA]</scope>
    <source>
        <strain evidence="9 10">KORDI 51-2</strain>
    </source>
</reference>
<comment type="caution">
    <text evidence="9">The sequence shown here is derived from an EMBL/GenBank/DDBJ whole genome shotgun (WGS) entry which is preliminary data.</text>
</comment>
<organism evidence="9 10">
    <name type="scientific">Rubidibacter lacunae KORDI 51-2</name>
    <dbReference type="NCBI Taxonomy" id="582515"/>
    <lineage>
        <taxon>Bacteria</taxon>
        <taxon>Bacillati</taxon>
        <taxon>Cyanobacteriota</taxon>
        <taxon>Cyanophyceae</taxon>
        <taxon>Oscillatoriophycideae</taxon>
        <taxon>Chroococcales</taxon>
        <taxon>Aphanothecaceae</taxon>
        <taxon>Rubidibacter</taxon>
    </lineage>
</organism>
<proteinExistence type="predicted"/>
<dbReference type="OrthoDB" id="9783652at2"/>
<keyword evidence="10" id="KW-1185">Reference proteome</keyword>
<feature type="transmembrane region" description="Helical" evidence="8">
    <location>
        <begin position="108"/>
        <end position="125"/>
    </location>
</feature>
<evidence type="ECO:0000256" key="3">
    <source>
        <dbReference type="ARBA" id="ARBA00022679"/>
    </source>
</evidence>
<dbReference type="GO" id="GO:0009103">
    <property type="term" value="P:lipopolysaccharide biosynthetic process"/>
    <property type="evidence" value="ECO:0007669"/>
    <property type="project" value="TreeGrafter"/>
</dbReference>
<gene>
    <name evidence="9" type="ORF">KR51_00013740</name>
</gene>
<keyword evidence="6 8" id="KW-0472">Membrane</keyword>
<dbReference type="PATRIC" id="fig|582515.4.peg.1534"/>
<dbReference type="GO" id="GO:0016757">
    <property type="term" value="F:glycosyltransferase activity"/>
    <property type="evidence" value="ECO:0007669"/>
    <property type="project" value="UniProtKB-KW"/>
</dbReference>
<feature type="binding site" evidence="7">
    <location>
        <position position="210"/>
    </location>
    <ligand>
        <name>Mg(2+)</name>
        <dbReference type="ChEBI" id="CHEBI:18420"/>
    </ligand>
</feature>
<keyword evidence="7" id="KW-0479">Metal-binding</keyword>
<dbReference type="GO" id="GO:0071555">
    <property type="term" value="P:cell wall organization"/>
    <property type="evidence" value="ECO:0007669"/>
    <property type="project" value="TreeGrafter"/>
</dbReference>
<evidence type="ECO:0000256" key="5">
    <source>
        <dbReference type="ARBA" id="ARBA00022989"/>
    </source>
</evidence>
<evidence type="ECO:0000313" key="9">
    <source>
        <dbReference type="EMBL" id="ERN42039.1"/>
    </source>
</evidence>
<evidence type="ECO:0000256" key="8">
    <source>
        <dbReference type="SAM" id="Phobius"/>
    </source>
</evidence>
<dbReference type="GO" id="GO:0016780">
    <property type="term" value="F:phosphotransferase activity, for other substituted phosphate groups"/>
    <property type="evidence" value="ECO:0007669"/>
    <property type="project" value="InterPro"/>
</dbReference>
<dbReference type="InterPro" id="IPR000715">
    <property type="entry name" value="Glycosyl_transferase_4"/>
</dbReference>
<dbReference type="RefSeq" id="WP_022605934.1">
    <property type="nucleotide sequence ID" value="NZ_ASSJ01000035.1"/>
</dbReference>
<dbReference type="PANTHER" id="PTHR22926">
    <property type="entry name" value="PHOSPHO-N-ACETYLMURAMOYL-PENTAPEPTIDE-TRANSFERASE"/>
    <property type="match status" value="1"/>
</dbReference>
<dbReference type="eggNOG" id="COG0472">
    <property type="taxonomic scope" value="Bacteria"/>
</dbReference>
<dbReference type="STRING" id="582515.KR51_00013740"/>
<dbReference type="EC" id="2.4.1.-" evidence="9"/>
<feature type="transmembrane region" description="Helical" evidence="8">
    <location>
        <begin position="277"/>
        <end position="299"/>
    </location>
</feature>
<dbReference type="Pfam" id="PF00953">
    <property type="entry name" value="Glycos_transf_4"/>
    <property type="match status" value="1"/>
</dbReference>
<evidence type="ECO:0000313" key="10">
    <source>
        <dbReference type="Proteomes" id="UP000016960"/>
    </source>
</evidence>
<sequence length="332" mass="34965">MPLASQPGSIYLLAAVSFLISLGAVRSIEVRWGSQLLDVPNERSSHKQPTPRGGGLGFVVAFAIASAVFALVDRAAAPIFWHLWTVLLPLSVVGILDDRGNVPAGARYLVQLSAAGLAVYWFGAFPQPWLSAWGSIGTAIAWVLTAIGFTALVNFYNFMDGLDGLVAGSTALQLGFLATATEEPLWGLLVASLLGFLVRNWSPAKIFMGDVGSTVLGACVAIALLNVSEPAPAWTLLAVTLPLVGDAVYTLARRLLRGENIFQAHRTHLYQRLQQSGWSHASVAATYLALTATAALAIAALGSTGGWLCLGGEAIALSIGEGYLRSRQQVPA</sequence>
<dbReference type="CDD" id="cd06854">
    <property type="entry name" value="GT_WbpL_WbcO_like"/>
    <property type="match status" value="1"/>
</dbReference>
<keyword evidence="4 8" id="KW-0812">Transmembrane</keyword>
<dbReference type="InParanoid" id="U5DN41"/>
<feature type="transmembrane region" description="Helical" evidence="8">
    <location>
        <begin position="51"/>
        <end position="72"/>
    </location>
</feature>
<evidence type="ECO:0000256" key="6">
    <source>
        <dbReference type="ARBA" id="ARBA00023136"/>
    </source>
</evidence>
<dbReference type="GO" id="GO:0005886">
    <property type="term" value="C:plasma membrane"/>
    <property type="evidence" value="ECO:0007669"/>
    <property type="project" value="UniProtKB-SubCell"/>
</dbReference>
<feature type="binding site" evidence="7">
    <location>
        <position position="157"/>
    </location>
    <ligand>
        <name>Mg(2+)</name>
        <dbReference type="ChEBI" id="CHEBI:18420"/>
    </ligand>
</feature>